<dbReference type="InterPro" id="IPR013563">
    <property type="entry name" value="Oligopep_ABC_C"/>
</dbReference>
<evidence type="ECO:0000256" key="3">
    <source>
        <dbReference type="ARBA" id="ARBA00022840"/>
    </source>
</evidence>
<dbReference type="NCBIfam" id="TIGR01727">
    <property type="entry name" value="oligo_HPY"/>
    <property type="match status" value="1"/>
</dbReference>
<name>A0A0P9VNP6_PSEA0</name>
<evidence type="ECO:0000259" key="4">
    <source>
        <dbReference type="Pfam" id="PF08352"/>
    </source>
</evidence>
<evidence type="ECO:0000313" key="6">
    <source>
        <dbReference type="Proteomes" id="UP000050420"/>
    </source>
</evidence>
<keyword evidence="2" id="KW-0547">Nucleotide-binding</keyword>
<dbReference type="PANTHER" id="PTHR43067:SF3">
    <property type="entry name" value="MALTOSE ABC TRANSPORTER, ATP-BINDING PROTEIN"/>
    <property type="match status" value="1"/>
</dbReference>
<proteinExistence type="predicted"/>
<accession>A0A0P9VNP6</accession>
<feature type="non-terminal residue" evidence="5">
    <location>
        <position position="1"/>
    </location>
</feature>
<gene>
    <name evidence="5" type="ORF">ALO63_05069</name>
</gene>
<reference evidence="5 6" key="1">
    <citation type="submission" date="2015-09" db="EMBL/GenBank/DDBJ databases">
        <title>Genome announcement of multiple Pseudomonas syringae strains.</title>
        <authorList>
            <person name="Thakur S."/>
            <person name="Wang P.W."/>
            <person name="Gong Y."/>
            <person name="Weir B.S."/>
            <person name="Guttman D.S."/>
        </authorList>
    </citation>
    <scope>NUCLEOTIDE SEQUENCE [LARGE SCALE GENOMIC DNA]</scope>
    <source>
        <strain evidence="5 6">ICMP4331</strain>
    </source>
</reference>
<evidence type="ECO:0000256" key="2">
    <source>
        <dbReference type="ARBA" id="ARBA00022741"/>
    </source>
</evidence>
<dbReference type="Pfam" id="PF08352">
    <property type="entry name" value="oligo_HPY"/>
    <property type="match status" value="1"/>
</dbReference>
<dbReference type="Gene3D" id="3.40.50.300">
    <property type="entry name" value="P-loop containing nucleotide triphosphate hydrolases"/>
    <property type="match status" value="1"/>
</dbReference>
<protein>
    <submittedName>
        <fullName evidence="5">Peptide ABC transporter ATP-binding protein</fullName>
    </submittedName>
</protein>
<dbReference type="Proteomes" id="UP000050420">
    <property type="component" value="Unassembled WGS sequence"/>
</dbReference>
<sequence length="89" mass="9361">RDVLARARHPYTRGLIDCQPASSTGSGLLRTIPGQPPLLDALPAGCRFHARCGHAGAGCVETLPLMRSMGVAHEAACHYPLADSREAVS</sequence>
<keyword evidence="3 5" id="KW-0067">ATP-binding</keyword>
<dbReference type="PANTHER" id="PTHR43067">
    <property type="entry name" value="OLIGOPEPTIDE/DIPEPTIDE ABC TRANSPORTER, ATPASE SUBUNIT"/>
    <property type="match status" value="1"/>
</dbReference>
<dbReference type="PATRIC" id="fig|34065.5.peg.3729"/>
<dbReference type="EMBL" id="LJQU01000117">
    <property type="protein sequence ID" value="KPY00412.1"/>
    <property type="molecule type" value="Genomic_DNA"/>
</dbReference>
<dbReference type="GO" id="GO:0015833">
    <property type="term" value="P:peptide transport"/>
    <property type="evidence" value="ECO:0007669"/>
    <property type="project" value="InterPro"/>
</dbReference>
<comment type="caution">
    <text evidence="5">The sequence shown here is derived from an EMBL/GenBank/DDBJ whole genome shotgun (WGS) entry which is preliminary data.</text>
</comment>
<feature type="domain" description="Oligopeptide/dipeptide ABC transporter C-terminal" evidence="4">
    <location>
        <begin position="2"/>
        <end position="59"/>
    </location>
</feature>
<dbReference type="GO" id="GO:0005524">
    <property type="term" value="F:ATP binding"/>
    <property type="evidence" value="ECO:0007669"/>
    <property type="project" value="UniProtKB-KW"/>
</dbReference>
<dbReference type="InterPro" id="IPR027417">
    <property type="entry name" value="P-loop_NTPase"/>
</dbReference>
<dbReference type="AlphaFoldDB" id="A0A0P9VNP6"/>
<evidence type="ECO:0000313" key="5">
    <source>
        <dbReference type="EMBL" id="KPY00412.1"/>
    </source>
</evidence>
<evidence type="ECO:0000256" key="1">
    <source>
        <dbReference type="ARBA" id="ARBA00022448"/>
    </source>
</evidence>
<organism evidence="5 6">
    <name type="scientific">Pseudomonas amygdali pv. mori</name>
    <dbReference type="NCBI Taxonomy" id="34065"/>
    <lineage>
        <taxon>Bacteria</taxon>
        <taxon>Pseudomonadati</taxon>
        <taxon>Pseudomonadota</taxon>
        <taxon>Gammaproteobacteria</taxon>
        <taxon>Pseudomonadales</taxon>
        <taxon>Pseudomonadaceae</taxon>
        <taxon>Pseudomonas</taxon>
        <taxon>Pseudomonas amygdali</taxon>
    </lineage>
</organism>
<keyword evidence="1" id="KW-0813">Transport</keyword>